<reference evidence="3" key="1">
    <citation type="submission" date="2020-01" db="EMBL/GenBank/DDBJ databases">
        <authorList>
            <person name="Mishra B."/>
        </authorList>
    </citation>
    <scope>NUCLEOTIDE SEQUENCE [LARGE SCALE GENOMIC DNA]</scope>
</reference>
<proteinExistence type="predicted"/>
<name>A0A6D2I8H1_9BRAS</name>
<dbReference type="InterPro" id="IPR004146">
    <property type="entry name" value="DC1"/>
</dbReference>
<dbReference type="EMBL" id="CACVBM020000888">
    <property type="protein sequence ID" value="CAA7024510.1"/>
    <property type="molecule type" value="Genomic_DNA"/>
</dbReference>
<feature type="domain" description="DC1" evidence="2">
    <location>
        <begin position="178"/>
        <end position="226"/>
    </location>
</feature>
<dbReference type="InterPro" id="IPR046349">
    <property type="entry name" value="C1-like_sf"/>
</dbReference>
<dbReference type="Pfam" id="PF03107">
    <property type="entry name" value="C1_2"/>
    <property type="match status" value="2"/>
</dbReference>
<keyword evidence="1" id="KW-0677">Repeat</keyword>
<evidence type="ECO:0000256" key="1">
    <source>
        <dbReference type="ARBA" id="ARBA00022737"/>
    </source>
</evidence>
<comment type="caution">
    <text evidence="3">The sequence shown here is derived from an EMBL/GenBank/DDBJ whole genome shotgun (WGS) entry which is preliminary data.</text>
</comment>
<dbReference type="SUPFAM" id="SSF57889">
    <property type="entry name" value="Cysteine-rich domain"/>
    <property type="match status" value="1"/>
</dbReference>
<gene>
    <name evidence="3" type="ORF">MERR_LOCUS11745</name>
</gene>
<dbReference type="OrthoDB" id="1112032at2759"/>
<accession>A0A6D2I8H1</accession>
<feature type="domain" description="DC1" evidence="2">
    <location>
        <begin position="124"/>
        <end position="167"/>
    </location>
</feature>
<dbReference type="Proteomes" id="UP000467841">
    <property type="component" value="Unassembled WGS sequence"/>
</dbReference>
<organism evidence="3 4">
    <name type="scientific">Microthlaspi erraticum</name>
    <dbReference type="NCBI Taxonomy" id="1685480"/>
    <lineage>
        <taxon>Eukaryota</taxon>
        <taxon>Viridiplantae</taxon>
        <taxon>Streptophyta</taxon>
        <taxon>Embryophyta</taxon>
        <taxon>Tracheophyta</taxon>
        <taxon>Spermatophyta</taxon>
        <taxon>Magnoliopsida</taxon>
        <taxon>eudicotyledons</taxon>
        <taxon>Gunneridae</taxon>
        <taxon>Pentapetalae</taxon>
        <taxon>rosids</taxon>
        <taxon>malvids</taxon>
        <taxon>Brassicales</taxon>
        <taxon>Brassicaceae</taxon>
        <taxon>Coluteocarpeae</taxon>
        <taxon>Microthlaspi</taxon>
    </lineage>
</organism>
<evidence type="ECO:0000259" key="2">
    <source>
        <dbReference type="Pfam" id="PF03107"/>
    </source>
</evidence>
<protein>
    <recommendedName>
        <fullName evidence="2">DC1 domain-containing protein</fullName>
    </recommendedName>
</protein>
<keyword evidence="4" id="KW-1185">Reference proteome</keyword>
<sequence>MLGASLRELDDGWDCFFGKWNKLRLTGEDATYFHCRSCNGGDHQDFENGPLEIEHPLHQKHSLEFYQRKHSLKLVVNWEKETRECFCCDEDLAEVFYLCRVCDCAMNIACAEKPPVLYIPAQKKWHEHTLALFPRRASLTCNLCALADSSSPIYMCPPCDFVVHLKCLNLPHVIRMSRHPHRISFNHSFDQGDRSCSVCRKEINNVYGGYSCIKNGCLYAAHARCATQSNVWDGIDLEGEPEEIEEEEVEPFVRISDGIIQHFSHEHHHLRLDECEECIFYIECENATHVIYTR</sequence>
<evidence type="ECO:0000313" key="4">
    <source>
        <dbReference type="Proteomes" id="UP000467841"/>
    </source>
</evidence>
<evidence type="ECO:0000313" key="3">
    <source>
        <dbReference type="EMBL" id="CAA7024510.1"/>
    </source>
</evidence>
<dbReference type="PANTHER" id="PTHR32410:SF153">
    <property type="entry name" value="CHP-RICH ZINC FINGER PROTEIN-LIKE-RELATED"/>
    <property type="match status" value="1"/>
</dbReference>
<dbReference type="AlphaFoldDB" id="A0A6D2I8H1"/>
<dbReference type="PANTHER" id="PTHR32410">
    <property type="entry name" value="CYSTEINE/HISTIDINE-RICH C1 DOMAIN FAMILY PROTEIN"/>
    <property type="match status" value="1"/>
</dbReference>
<dbReference type="InterPro" id="IPR053192">
    <property type="entry name" value="Vacuole_Formation_Reg"/>
</dbReference>